<keyword evidence="2" id="KW-1185">Reference proteome</keyword>
<dbReference type="AlphaFoldDB" id="A0ABC8S6U8"/>
<gene>
    <name evidence="1" type="ORF">ILEXP_LOCUS21158</name>
</gene>
<evidence type="ECO:0000313" key="1">
    <source>
        <dbReference type="EMBL" id="CAK9152931.1"/>
    </source>
</evidence>
<protein>
    <submittedName>
        <fullName evidence="1">Uncharacterized protein</fullName>
    </submittedName>
</protein>
<dbReference type="Proteomes" id="UP001642360">
    <property type="component" value="Unassembled WGS sequence"/>
</dbReference>
<feature type="non-terminal residue" evidence="1">
    <location>
        <position position="1"/>
    </location>
</feature>
<evidence type="ECO:0000313" key="2">
    <source>
        <dbReference type="Proteomes" id="UP001642360"/>
    </source>
</evidence>
<comment type="caution">
    <text evidence="1">The sequence shown here is derived from an EMBL/GenBank/DDBJ whole genome shotgun (WGS) entry which is preliminary data.</text>
</comment>
<organism evidence="1 2">
    <name type="scientific">Ilex paraguariensis</name>
    <name type="common">yerba mate</name>
    <dbReference type="NCBI Taxonomy" id="185542"/>
    <lineage>
        <taxon>Eukaryota</taxon>
        <taxon>Viridiplantae</taxon>
        <taxon>Streptophyta</taxon>
        <taxon>Embryophyta</taxon>
        <taxon>Tracheophyta</taxon>
        <taxon>Spermatophyta</taxon>
        <taxon>Magnoliopsida</taxon>
        <taxon>eudicotyledons</taxon>
        <taxon>Gunneridae</taxon>
        <taxon>Pentapetalae</taxon>
        <taxon>asterids</taxon>
        <taxon>campanulids</taxon>
        <taxon>Aquifoliales</taxon>
        <taxon>Aquifoliaceae</taxon>
        <taxon>Ilex</taxon>
    </lineage>
</organism>
<name>A0ABC8S6U8_9AQUA</name>
<reference evidence="1 2" key="1">
    <citation type="submission" date="2024-02" db="EMBL/GenBank/DDBJ databases">
        <authorList>
            <person name="Vignale AGUSTIN F."/>
            <person name="Sosa J E."/>
            <person name="Modenutti C."/>
        </authorList>
    </citation>
    <scope>NUCLEOTIDE SEQUENCE [LARGE SCALE GENOMIC DNA]</scope>
</reference>
<dbReference type="EMBL" id="CAUOFW020002309">
    <property type="protein sequence ID" value="CAK9152931.1"/>
    <property type="molecule type" value="Genomic_DNA"/>
</dbReference>
<proteinExistence type="predicted"/>
<sequence>PICGLNICAVYSRGKPSGIGISNKTNGLNWSYNPTIIALPDDDKPMIWLSHWKINACQLEMGDDIAVGVCHD</sequence>
<accession>A0ABC8S6U8</accession>